<dbReference type="InterPro" id="IPR003719">
    <property type="entry name" value="Phenazine_PhzF-like"/>
</dbReference>
<evidence type="ECO:0000313" key="4">
    <source>
        <dbReference type="Proteomes" id="UP000637774"/>
    </source>
</evidence>
<evidence type="ECO:0000313" key="3">
    <source>
        <dbReference type="EMBL" id="GGH84783.1"/>
    </source>
</evidence>
<dbReference type="GO" id="GO:0016853">
    <property type="term" value="F:isomerase activity"/>
    <property type="evidence" value="ECO:0007669"/>
    <property type="project" value="UniProtKB-KW"/>
</dbReference>
<keyword evidence="2 3" id="KW-0413">Isomerase</keyword>
<evidence type="ECO:0000256" key="2">
    <source>
        <dbReference type="ARBA" id="ARBA00023235"/>
    </source>
</evidence>
<gene>
    <name evidence="3" type="ORF">GCM10011495_17500</name>
</gene>
<comment type="caution">
    <text evidence="3">The sequence shown here is derived from an EMBL/GenBank/DDBJ whole genome shotgun (WGS) entry which is preliminary data.</text>
</comment>
<organism evidence="3 4">
    <name type="scientific">Hymenobacter frigidus</name>
    <dbReference type="NCBI Taxonomy" id="1524095"/>
    <lineage>
        <taxon>Bacteria</taxon>
        <taxon>Pseudomonadati</taxon>
        <taxon>Bacteroidota</taxon>
        <taxon>Cytophagia</taxon>
        <taxon>Cytophagales</taxon>
        <taxon>Hymenobacteraceae</taxon>
        <taxon>Hymenobacter</taxon>
    </lineage>
</organism>
<dbReference type="Pfam" id="PF02567">
    <property type="entry name" value="PhzC-PhzF"/>
    <property type="match status" value="1"/>
</dbReference>
<accession>A0ABQ2A5G9</accession>
<dbReference type="PANTHER" id="PTHR13774:SF17">
    <property type="entry name" value="PHENAZINE BIOSYNTHESIS-LIKE DOMAIN-CONTAINING PROTEIN"/>
    <property type="match status" value="1"/>
</dbReference>
<evidence type="ECO:0000256" key="1">
    <source>
        <dbReference type="ARBA" id="ARBA00008270"/>
    </source>
</evidence>
<keyword evidence="4" id="KW-1185">Reference proteome</keyword>
<dbReference type="SUPFAM" id="SSF54506">
    <property type="entry name" value="Diaminopimelate epimerase-like"/>
    <property type="match status" value="1"/>
</dbReference>
<dbReference type="NCBIfam" id="TIGR00654">
    <property type="entry name" value="PhzF_family"/>
    <property type="match status" value="1"/>
</dbReference>
<dbReference type="Gene3D" id="3.10.310.10">
    <property type="entry name" value="Diaminopimelate Epimerase, Chain A, domain 1"/>
    <property type="match status" value="2"/>
</dbReference>
<reference evidence="4" key="1">
    <citation type="journal article" date="2019" name="Int. J. Syst. Evol. Microbiol.">
        <title>The Global Catalogue of Microorganisms (GCM) 10K type strain sequencing project: providing services to taxonomists for standard genome sequencing and annotation.</title>
        <authorList>
            <consortium name="The Broad Institute Genomics Platform"/>
            <consortium name="The Broad Institute Genome Sequencing Center for Infectious Disease"/>
            <person name="Wu L."/>
            <person name="Ma J."/>
        </authorList>
    </citation>
    <scope>NUCLEOTIDE SEQUENCE [LARGE SCALE GENOMIC DNA]</scope>
    <source>
        <strain evidence="4">CGMCC 1.14966</strain>
    </source>
</reference>
<dbReference type="EMBL" id="BMGY01000013">
    <property type="protein sequence ID" value="GGH84783.1"/>
    <property type="molecule type" value="Genomic_DNA"/>
</dbReference>
<dbReference type="PANTHER" id="PTHR13774">
    <property type="entry name" value="PHENAZINE BIOSYNTHESIS PROTEIN"/>
    <property type="match status" value="1"/>
</dbReference>
<proteinExistence type="inferred from homology"/>
<dbReference type="PIRSF" id="PIRSF016184">
    <property type="entry name" value="PhzC_PhzF"/>
    <property type="match status" value="1"/>
</dbReference>
<protein>
    <submittedName>
        <fullName evidence="3">Isomerase</fullName>
    </submittedName>
</protein>
<sequence>MRALIPNSIPAVIPYFHVDAFSQTAFAGNPAGVCPLETALPAALMQQIAAENNLAETAFIVPRPGTPAEYDIRWFTPAVEIDLCGHATLASAHVLFQHLGFLGDAVTFHSQSGPLRVSRASDGRLTLDFPSRPPQELTTHPTGLTDALRATPLHVLAARDLLVVFNTEAEVRALKPDYARIAALEYVGVIATAPGPDGVDFVSRFFAPRVGVPEDPVTGSAHSTLIPYWAQKLGKTELHARQISPRGGDLWCKLRGDRVDISGYAVTYAAGDLRVDAE</sequence>
<comment type="similarity">
    <text evidence="1">Belongs to the PhzF family.</text>
</comment>
<dbReference type="Proteomes" id="UP000637774">
    <property type="component" value="Unassembled WGS sequence"/>
</dbReference>
<name>A0ABQ2A5G9_9BACT</name>